<evidence type="ECO:0000256" key="1">
    <source>
        <dbReference type="ARBA" id="ARBA00004123"/>
    </source>
</evidence>
<dbReference type="PANTHER" id="PTHR23280">
    <property type="entry name" value="4.1 G PROTEIN"/>
    <property type="match status" value="1"/>
</dbReference>
<dbReference type="EMBL" id="JAROKS010000001">
    <property type="protein sequence ID" value="KAK1806649.1"/>
    <property type="molecule type" value="Genomic_DNA"/>
</dbReference>
<dbReference type="InterPro" id="IPR018980">
    <property type="entry name" value="FERM_PH-like_C"/>
</dbReference>
<evidence type="ECO:0000256" key="9">
    <source>
        <dbReference type="ARBA" id="ARBA00023242"/>
    </source>
</evidence>
<dbReference type="Pfam" id="PF08736">
    <property type="entry name" value="FA"/>
    <property type="match status" value="1"/>
</dbReference>
<dbReference type="Gene3D" id="1.20.80.10">
    <property type="match status" value="1"/>
</dbReference>
<dbReference type="InterPro" id="IPR000299">
    <property type="entry name" value="FERM_domain"/>
</dbReference>
<feature type="region of interest" description="Disordered" evidence="12">
    <location>
        <begin position="257"/>
        <end position="289"/>
    </location>
</feature>
<sequence>QDATFTFNVKFYPPDPSLLAEDITSIVFVYVNISLSSRYLLCLQLRSDIMTSRLSCPLDVLAELGSYTVQSELGEYDSEVHGQGYLGNIPLAPHQTPELEDAVTELHRSHKSMTPADADKVFLQKAKSLPMYGLDLHPAKYASESTLIFNLPNYRACKSLWKTALEHHAFFRNYRQDRSFPGLLHLGSTFHFHGNTHTECLEASSSIKRPPLHVARSAIKRKETFDADQASLLYAIIGTKTYKHAHKVTWMDAESHAYGEREEGEGPNEEAGPQQLGGRSFPPQGSLSSDTNILKSGVPQSWKQHADDWYDLLNPRASKSSTWILETAPSSLQSSQLWEQRRELEKNEWEERTSEESAEVVKIMKEAQYMRDGSEGLEVETRLKRADIAGESLEMVIVGKQPIMKSMEEKLEEQEDGARLQNVVIHQQRTQEVQRYDGQPQEVFTGRKIRKVEIVGGKQELLVGGQVVSEETIEGLEKKLLELESIEQRVQDTEGLKVRFREGEILEEKLRQAEQERALRRQQDDWHILMHHRHLAAGAKTEVALQTGGIQQWEEKTLQRPNPLPPIHTEDNWHVLLNLPPRSPQESWLTLSPSASLQSSQLWEQRQELEKNEWEERTSEESAEVVKIMKEAQYMRDGSEGLEVETRVKREDIAGESLEMVIVGKQPIMKSMEEKLEEQEDGARLQNVVIHQQRTQEVQRYDGQAQDVFTGRKIRKVEIVGGKQELLVGGQVVSEETIEGLEKKLLELESIEERLQDIEGLKVRLLEVEILEEKLRQAEQERALRRQQDDWHILLYHRPLAAGAKTEVALQTGGIQQWEEKTLQRPNPLPPIHTEDNWHVLLNLPPRSPQESWLTLSPSDEEDRPVVPMVTESRQQEEERRWQDERKDSQVKEVLQVKESSQPPIAGQRASQLQREVNDDWFVQLNPSPKQSVTVTDKNIMAKKSMAEEETRTQVQVVEKPESQSLIHQQRAATPQREGHDDWFTLLNAPPMDSLPVAGVYEDTIDMRTPQIDTRVSEPVRMKGREVMIDVKPMIIEEKHLIIGEKHTIIRENPLKVGEVEKIPGALQEVDDSWFVLFDWTPFEKRSVGTEVSDTWLSEERRTKEVQERKIREEERRKQEACALLQGEASNKWFVLLETPKGVKELDRRATEERVMEEELKKRVTEEERRKRAAVDERRVVQLPWEEKDDWFILLSVSPREPALKPPPVPVMSPVPVAVPKTHPLPPADQPLTSTPTARPAPITRPTYQEERTKMQDITQESIQDITQENFDETPEVVLRHHASIRELKRLFLEDVPVFGPTEWDKRLSTHTPVKIPKVTNGDLFLGMDLVSLSLSHTNTHVHSK</sequence>
<dbReference type="Pfam" id="PF09380">
    <property type="entry name" value="FERM_C"/>
    <property type="match status" value="1"/>
</dbReference>
<evidence type="ECO:0000256" key="8">
    <source>
        <dbReference type="ARBA" id="ARBA00023212"/>
    </source>
</evidence>
<accession>A0AAD8ZWJ1</accession>
<keyword evidence="7" id="KW-0009">Actin-binding</keyword>
<evidence type="ECO:0000256" key="11">
    <source>
        <dbReference type="SAM" id="Coils"/>
    </source>
</evidence>
<dbReference type="InterPro" id="IPR014847">
    <property type="entry name" value="FA"/>
</dbReference>
<keyword evidence="9" id="KW-0539">Nucleus</keyword>
<dbReference type="GO" id="GO:0008092">
    <property type="term" value="F:cytoskeletal protein binding"/>
    <property type="evidence" value="ECO:0007669"/>
    <property type="project" value="InterPro"/>
</dbReference>
<dbReference type="InterPro" id="IPR019749">
    <property type="entry name" value="Band_41_domain"/>
</dbReference>
<evidence type="ECO:0000313" key="15">
    <source>
        <dbReference type="Proteomes" id="UP001239994"/>
    </source>
</evidence>
<dbReference type="CDD" id="cd14473">
    <property type="entry name" value="FERM_B-lobe"/>
    <property type="match status" value="1"/>
</dbReference>
<dbReference type="InterPro" id="IPR019747">
    <property type="entry name" value="FERM_CS"/>
</dbReference>
<comment type="subcellular location">
    <subcellularLocation>
        <location evidence="2">Cytoplasm</location>
        <location evidence="2">Cytoskeleton</location>
    </subcellularLocation>
    <subcellularLocation>
        <location evidence="1">Nucleus</location>
    </subcellularLocation>
</comment>
<dbReference type="SUPFAM" id="SSF50729">
    <property type="entry name" value="PH domain-like"/>
    <property type="match status" value="1"/>
</dbReference>
<reference evidence="14" key="1">
    <citation type="submission" date="2023-03" db="EMBL/GenBank/DDBJ databases">
        <title>Electrophorus voltai genome.</title>
        <authorList>
            <person name="Bian C."/>
        </authorList>
    </citation>
    <scope>NUCLEOTIDE SEQUENCE</scope>
    <source>
        <strain evidence="14">CB-2022</strain>
        <tissue evidence="14">Muscle</tissue>
    </source>
</reference>
<feature type="compositionally biased region" description="Polar residues" evidence="12">
    <location>
        <begin position="898"/>
        <end position="913"/>
    </location>
</feature>
<evidence type="ECO:0000256" key="2">
    <source>
        <dbReference type="ARBA" id="ARBA00004245"/>
    </source>
</evidence>
<feature type="coiled-coil region" evidence="11">
    <location>
        <begin position="738"/>
        <end position="788"/>
    </location>
</feature>
<dbReference type="PROSITE" id="PS00661">
    <property type="entry name" value="FERM_2"/>
    <property type="match status" value="1"/>
</dbReference>
<dbReference type="Pfam" id="PF04382">
    <property type="entry name" value="SAB"/>
    <property type="match status" value="1"/>
</dbReference>
<keyword evidence="5" id="KW-0597">Phosphoprotein</keyword>
<keyword evidence="11" id="KW-0175">Coiled coil</keyword>
<evidence type="ECO:0000256" key="10">
    <source>
        <dbReference type="ARBA" id="ARBA00023306"/>
    </source>
</evidence>
<keyword evidence="6" id="KW-0132">Cell division</keyword>
<dbReference type="SUPFAM" id="SSF47031">
    <property type="entry name" value="Second domain of FERM"/>
    <property type="match status" value="1"/>
</dbReference>
<dbReference type="PANTHER" id="PTHR23280:SF12">
    <property type="entry name" value="PROTEIN 4.1"/>
    <property type="match status" value="1"/>
</dbReference>
<dbReference type="InterPro" id="IPR019748">
    <property type="entry name" value="FERM_central"/>
</dbReference>
<comment type="caution">
    <text evidence="14">The sequence shown here is derived from an EMBL/GenBank/DDBJ whole genome shotgun (WGS) entry which is preliminary data.</text>
</comment>
<dbReference type="Pfam" id="PF00373">
    <property type="entry name" value="FERM_M"/>
    <property type="match status" value="1"/>
</dbReference>
<feature type="compositionally biased region" description="Basic and acidic residues" evidence="12">
    <location>
        <begin position="874"/>
        <end position="891"/>
    </location>
</feature>
<dbReference type="GO" id="GO:0005856">
    <property type="term" value="C:cytoskeleton"/>
    <property type="evidence" value="ECO:0007669"/>
    <property type="project" value="InterPro"/>
</dbReference>
<dbReference type="Proteomes" id="UP001239994">
    <property type="component" value="Unassembled WGS sequence"/>
</dbReference>
<feature type="non-terminal residue" evidence="14">
    <location>
        <position position="1"/>
    </location>
</feature>
<keyword evidence="10" id="KW-0131">Cell cycle</keyword>
<keyword evidence="3" id="KW-0813">Transport</keyword>
<feature type="region of interest" description="Disordered" evidence="12">
    <location>
        <begin position="849"/>
        <end position="913"/>
    </location>
</feature>
<dbReference type="InterPro" id="IPR035963">
    <property type="entry name" value="FERM_2"/>
</dbReference>
<evidence type="ECO:0000256" key="7">
    <source>
        <dbReference type="ARBA" id="ARBA00023203"/>
    </source>
</evidence>
<feature type="coiled-coil region" evidence="11">
    <location>
        <begin position="1097"/>
        <end position="1177"/>
    </location>
</feature>
<dbReference type="InterPro" id="IPR007477">
    <property type="entry name" value="SAB_dom"/>
</dbReference>
<feature type="coiled-coil region" evidence="11">
    <location>
        <begin position="473"/>
        <end position="523"/>
    </location>
</feature>
<dbReference type="GO" id="GO:0030866">
    <property type="term" value="P:cortical actin cytoskeleton organization"/>
    <property type="evidence" value="ECO:0007669"/>
    <property type="project" value="InterPro"/>
</dbReference>
<organism evidence="14 15">
    <name type="scientific">Electrophorus voltai</name>
    <dbReference type="NCBI Taxonomy" id="2609070"/>
    <lineage>
        <taxon>Eukaryota</taxon>
        <taxon>Metazoa</taxon>
        <taxon>Chordata</taxon>
        <taxon>Craniata</taxon>
        <taxon>Vertebrata</taxon>
        <taxon>Euteleostomi</taxon>
        <taxon>Actinopterygii</taxon>
        <taxon>Neopterygii</taxon>
        <taxon>Teleostei</taxon>
        <taxon>Ostariophysi</taxon>
        <taxon>Gymnotiformes</taxon>
        <taxon>Gymnotoidei</taxon>
        <taxon>Gymnotidae</taxon>
        <taxon>Electrophorus</taxon>
    </lineage>
</organism>
<feature type="compositionally biased region" description="Low complexity" evidence="12">
    <location>
        <begin position="1235"/>
        <end position="1247"/>
    </location>
</feature>
<dbReference type="PROSITE" id="PS50057">
    <property type="entry name" value="FERM_3"/>
    <property type="match status" value="1"/>
</dbReference>
<dbReference type="InterPro" id="IPR014352">
    <property type="entry name" value="FERM/acyl-CoA-bd_prot_sf"/>
</dbReference>
<evidence type="ECO:0000256" key="3">
    <source>
        <dbReference type="ARBA" id="ARBA00022448"/>
    </source>
</evidence>
<dbReference type="PRINTS" id="PR00935">
    <property type="entry name" value="BAND41"/>
</dbReference>
<name>A0AAD8ZWJ1_9TELE</name>
<dbReference type="SMART" id="SM00295">
    <property type="entry name" value="B41"/>
    <property type="match status" value="1"/>
</dbReference>
<evidence type="ECO:0000259" key="13">
    <source>
        <dbReference type="PROSITE" id="PS50057"/>
    </source>
</evidence>
<protein>
    <recommendedName>
        <fullName evidence="13">FERM domain-containing protein</fullName>
    </recommendedName>
</protein>
<evidence type="ECO:0000256" key="4">
    <source>
        <dbReference type="ARBA" id="ARBA00022490"/>
    </source>
</evidence>
<feature type="compositionally biased region" description="Polar residues" evidence="12">
    <location>
        <begin position="849"/>
        <end position="858"/>
    </location>
</feature>
<evidence type="ECO:0000313" key="14">
    <source>
        <dbReference type="EMBL" id="KAK1806649.1"/>
    </source>
</evidence>
<dbReference type="SMART" id="SM01195">
    <property type="entry name" value="FA"/>
    <property type="match status" value="1"/>
</dbReference>
<proteinExistence type="predicted"/>
<evidence type="ECO:0000256" key="5">
    <source>
        <dbReference type="ARBA" id="ARBA00022553"/>
    </source>
</evidence>
<evidence type="ECO:0000256" key="12">
    <source>
        <dbReference type="SAM" id="MobiDB-lite"/>
    </source>
</evidence>
<feature type="region of interest" description="Disordered" evidence="12">
    <location>
        <begin position="1225"/>
        <end position="1250"/>
    </location>
</feature>
<evidence type="ECO:0000256" key="6">
    <source>
        <dbReference type="ARBA" id="ARBA00022618"/>
    </source>
</evidence>
<keyword evidence="15" id="KW-1185">Reference proteome</keyword>
<keyword evidence="4" id="KW-0963">Cytoplasm</keyword>
<keyword evidence="8" id="KW-0206">Cytoskeleton</keyword>
<dbReference type="GO" id="GO:0031032">
    <property type="term" value="P:actomyosin structure organization"/>
    <property type="evidence" value="ECO:0007669"/>
    <property type="project" value="TreeGrafter"/>
</dbReference>
<feature type="domain" description="FERM" evidence="13">
    <location>
        <begin position="1"/>
        <end position="263"/>
    </location>
</feature>
<gene>
    <name evidence="14" type="ORF">P4O66_005154</name>
</gene>